<protein>
    <submittedName>
        <fullName evidence="1">Uncharacterized protein</fullName>
    </submittedName>
</protein>
<evidence type="ECO:0000313" key="2">
    <source>
        <dbReference type="Proteomes" id="UP000886520"/>
    </source>
</evidence>
<keyword evidence="2" id="KW-1185">Reference proteome</keyword>
<dbReference type="Proteomes" id="UP000886520">
    <property type="component" value="Chromosome 8"/>
</dbReference>
<dbReference type="EMBL" id="JABFUD020000008">
    <property type="protein sequence ID" value="KAI5076364.1"/>
    <property type="molecule type" value="Genomic_DNA"/>
</dbReference>
<proteinExistence type="predicted"/>
<accession>A0A9D4UYP3</accession>
<name>A0A9D4UYP3_ADICA</name>
<organism evidence="1 2">
    <name type="scientific">Adiantum capillus-veneris</name>
    <name type="common">Maidenhair fern</name>
    <dbReference type="NCBI Taxonomy" id="13818"/>
    <lineage>
        <taxon>Eukaryota</taxon>
        <taxon>Viridiplantae</taxon>
        <taxon>Streptophyta</taxon>
        <taxon>Embryophyta</taxon>
        <taxon>Tracheophyta</taxon>
        <taxon>Polypodiopsida</taxon>
        <taxon>Polypodiidae</taxon>
        <taxon>Polypodiales</taxon>
        <taxon>Pteridineae</taxon>
        <taxon>Pteridaceae</taxon>
        <taxon>Vittarioideae</taxon>
        <taxon>Adiantum</taxon>
    </lineage>
</organism>
<sequence length="147" mass="16870">MKSASDGVSFPELTFSSKRLVYRWLVDCQKQNTILEVPSEIEEWMDLADGDTMFSPSKKVNYKHTLVVPSHRCSICNICGYHFVDVAALDTFSHDSVVQWFETSRSHLCHEYEYHHGGTPSIKVARLIFADFPTSMVVHELARWRAS</sequence>
<evidence type="ECO:0000313" key="1">
    <source>
        <dbReference type="EMBL" id="KAI5076364.1"/>
    </source>
</evidence>
<gene>
    <name evidence="1" type="ORF">GOP47_0008429</name>
</gene>
<dbReference type="AlphaFoldDB" id="A0A9D4UYP3"/>
<reference evidence="1" key="1">
    <citation type="submission" date="2021-01" db="EMBL/GenBank/DDBJ databases">
        <title>Adiantum capillus-veneris genome.</title>
        <authorList>
            <person name="Fang Y."/>
            <person name="Liao Q."/>
        </authorList>
    </citation>
    <scope>NUCLEOTIDE SEQUENCE</scope>
    <source>
        <strain evidence="1">H3</strain>
        <tissue evidence="1">Leaf</tissue>
    </source>
</reference>
<comment type="caution">
    <text evidence="1">The sequence shown here is derived from an EMBL/GenBank/DDBJ whole genome shotgun (WGS) entry which is preliminary data.</text>
</comment>